<evidence type="ECO:0000256" key="3">
    <source>
        <dbReference type="ARBA" id="ARBA00023237"/>
    </source>
</evidence>
<evidence type="ECO:0000256" key="4">
    <source>
        <dbReference type="PROSITE-ProRule" id="PRU00473"/>
    </source>
</evidence>
<evidence type="ECO:0000259" key="6">
    <source>
        <dbReference type="PROSITE" id="PS51123"/>
    </source>
</evidence>
<gene>
    <name evidence="7" type="ORF">J2I47_08140</name>
</gene>
<dbReference type="InterPro" id="IPR009282">
    <property type="entry name" value="DUF937"/>
</dbReference>
<dbReference type="PROSITE" id="PS51123">
    <property type="entry name" value="OMPA_2"/>
    <property type="match status" value="1"/>
</dbReference>
<dbReference type="RefSeq" id="WP_207364067.1">
    <property type="nucleotide sequence ID" value="NZ_JAFMYV010000003.1"/>
</dbReference>
<dbReference type="Pfam" id="PF06078">
    <property type="entry name" value="DUF937"/>
    <property type="match status" value="1"/>
</dbReference>
<dbReference type="AlphaFoldDB" id="A0A939GEV9"/>
<dbReference type="InterPro" id="IPR036737">
    <property type="entry name" value="OmpA-like_sf"/>
</dbReference>
<dbReference type="SUPFAM" id="SSF103088">
    <property type="entry name" value="OmpA-like"/>
    <property type="match status" value="1"/>
</dbReference>
<dbReference type="Gene3D" id="3.30.1330.60">
    <property type="entry name" value="OmpA-like domain"/>
    <property type="match status" value="1"/>
</dbReference>
<evidence type="ECO:0000313" key="7">
    <source>
        <dbReference type="EMBL" id="MBO0936508.1"/>
    </source>
</evidence>
<reference evidence="7" key="1">
    <citation type="submission" date="2021-03" db="EMBL/GenBank/DDBJ databases">
        <title>Fibrella sp. HMF5335 genome sequencing and assembly.</title>
        <authorList>
            <person name="Kang H."/>
            <person name="Kim H."/>
            <person name="Bae S."/>
            <person name="Joh K."/>
        </authorList>
    </citation>
    <scope>NUCLEOTIDE SEQUENCE</scope>
    <source>
        <strain evidence="7">HMF5335</strain>
    </source>
</reference>
<sequence length="427" mass="45642">MATLLLDHLRSVFTGPAINDLARITGEDIAHTQKAIDGLLPAITAGVINQIATSEGATKLNSLLTTTSFSTDPSVNQLVGQDEHRQKAAASGNRLLQQLFTDRVERLPEVIASHSGINTSSASTITGLVMSVLMGFLHRELTTQNLTGSQLASMLRGDSESVRSAIPAALLPLLGWFIGGDTTRLATPLRTETVSQPIRNDQAAGTPWWRWLLYLLPMLLLFLLLRNCGKGDNKATTTTDTTTTAPVNNGAGAAVTADTVASDLDGNGPDSVSLNKPEVRVGVDLPGGRQLNVAENSFNYSLARFLAAKNGKTPKVFTFDNLTFDTNSARITDKARTNVDDLIQIMQAYPTLAIRIEGNTDSTGDDAINDPLSGERAEAVKEALIKGGISADRIATRERGDSKPVASNATPDGREKNRRIDVIVTKM</sequence>
<feature type="domain" description="OmpA-like" evidence="6">
    <location>
        <begin position="311"/>
        <end position="427"/>
    </location>
</feature>
<dbReference type="CDD" id="cd07185">
    <property type="entry name" value="OmpA_C-like"/>
    <property type="match status" value="1"/>
</dbReference>
<keyword evidence="8" id="KW-1185">Reference proteome</keyword>
<dbReference type="InterPro" id="IPR006665">
    <property type="entry name" value="OmpA-like"/>
</dbReference>
<name>A0A939GEV9_9BACT</name>
<evidence type="ECO:0000313" key="8">
    <source>
        <dbReference type="Proteomes" id="UP000664034"/>
    </source>
</evidence>
<dbReference type="Pfam" id="PF00691">
    <property type="entry name" value="OmpA"/>
    <property type="match status" value="1"/>
</dbReference>
<accession>A0A939GEV9</accession>
<dbReference type="GO" id="GO:0009279">
    <property type="term" value="C:cell outer membrane"/>
    <property type="evidence" value="ECO:0007669"/>
    <property type="project" value="UniProtKB-SubCell"/>
</dbReference>
<dbReference type="Proteomes" id="UP000664034">
    <property type="component" value="Unassembled WGS sequence"/>
</dbReference>
<dbReference type="InterPro" id="IPR050330">
    <property type="entry name" value="Bact_OuterMem_StrucFunc"/>
</dbReference>
<proteinExistence type="predicted"/>
<evidence type="ECO:0000256" key="5">
    <source>
        <dbReference type="SAM" id="MobiDB-lite"/>
    </source>
</evidence>
<evidence type="ECO:0000256" key="2">
    <source>
        <dbReference type="ARBA" id="ARBA00023136"/>
    </source>
</evidence>
<dbReference type="EMBL" id="JAFMYV010000003">
    <property type="protein sequence ID" value="MBO0936508.1"/>
    <property type="molecule type" value="Genomic_DNA"/>
</dbReference>
<protein>
    <submittedName>
        <fullName evidence="7">OmpA family protein</fullName>
    </submittedName>
</protein>
<comment type="caution">
    <text evidence="7">The sequence shown here is derived from an EMBL/GenBank/DDBJ whole genome shotgun (WGS) entry which is preliminary data.</text>
</comment>
<feature type="region of interest" description="Disordered" evidence="5">
    <location>
        <begin position="396"/>
        <end position="417"/>
    </location>
</feature>
<dbReference type="PANTHER" id="PTHR30329">
    <property type="entry name" value="STATOR ELEMENT OF FLAGELLAR MOTOR COMPLEX"/>
    <property type="match status" value="1"/>
</dbReference>
<dbReference type="PRINTS" id="PR01021">
    <property type="entry name" value="OMPADOMAIN"/>
</dbReference>
<dbReference type="PANTHER" id="PTHR30329:SF21">
    <property type="entry name" value="LIPOPROTEIN YIAD-RELATED"/>
    <property type="match status" value="1"/>
</dbReference>
<keyword evidence="2 4" id="KW-0472">Membrane</keyword>
<dbReference type="InterPro" id="IPR006664">
    <property type="entry name" value="OMP_bac"/>
</dbReference>
<comment type="subcellular location">
    <subcellularLocation>
        <location evidence="1">Cell outer membrane</location>
    </subcellularLocation>
</comment>
<evidence type="ECO:0000256" key="1">
    <source>
        <dbReference type="ARBA" id="ARBA00004442"/>
    </source>
</evidence>
<keyword evidence="3" id="KW-0998">Cell outer membrane</keyword>
<organism evidence="7 8">
    <name type="scientific">Fibrella rubiginis</name>
    <dbReference type="NCBI Taxonomy" id="2817060"/>
    <lineage>
        <taxon>Bacteria</taxon>
        <taxon>Pseudomonadati</taxon>
        <taxon>Bacteroidota</taxon>
        <taxon>Cytophagia</taxon>
        <taxon>Cytophagales</taxon>
        <taxon>Spirosomataceae</taxon>
        <taxon>Fibrella</taxon>
    </lineage>
</organism>